<accession>A0AAN6NWI1</accession>
<feature type="non-terminal residue" evidence="1">
    <location>
        <position position="1"/>
    </location>
</feature>
<evidence type="ECO:0000313" key="2">
    <source>
        <dbReference type="Proteomes" id="UP001303222"/>
    </source>
</evidence>
<proteinExistence type="predicted"/>
<reference evidence="1" key="2">
    <citation type="submission" date="2023-06" db="EMBL/GenBank/DDBJ databases">
        <authorList>
            <consortium name="Lawrence Berkeley National Laboratory"/>
            <person name="Mondo S.J."/>
            <person name="Hensen N."/>
            <person name="Bonometti L."/>
            <person name="Westerberg I."/>
            <person name="Brannstrom I.O."/>
            <person name="Guillou S."/>
            <person name="Cros-Aarteil S."/>
            <person name="Calhoun S."/>
            <person name="Haridas S."/>
            <person name="Kuo A."/>
            <person name="Pangilinan J."/>
            <person name="Riley R."/>
            <person name="Labutti K."/>
            <person name="Andreopoulos B."/>
            <person name="Lipzen A."/>
            <person name="Chen C."/>
            <person name="Yanf M."/>
            <person name="Daum C."/>
            <person name="Ng V."/>
            <person name="Clum A."/>
            <person name="Steindorff A."/>
            <person name="Ohm R."/>
            <person name="Martin F."/>
            <person name="Silar P."/>
            <person name="Natvig D."/>
            <person name="Lalanne C."/>
            <person name="Gautier V."/>
            <person name="Ament-Velasquez S.L."/>
            <person name="Kruys A."/>
            <person name="Hutchinson M.I."/>
            <person name="Powell A.J."/>
            <person name="Barry K."/>
            <person name="Miller A.N."/>
            <person name="Grigoriev I.V."/>
            <person name="Debuchy R."/>
            <person name="Gladieux P."/>
            <person name="Thoren M.H."/>
            <person name="Johannesson H."/>
        </authorList>
    </citation>
    <scope>NUCLEOTIDE SEQUENCE</scope>
    <source>
        <strain evidence="1">CBS 626.80</strain>
    </source>
</reference>
<organism evidence="1 2">
    <name type="scientific">Pseudoneurospora amorphoporcata</name>
    <dbReference type="NCBI Taxonomy" id="241081"/>
    <lineage>
        <taxon>Eukaryota</taxon>
        <taxon>Fungi</taxon>
        <taxon>Dikarya</taxon>
        <taxon>Ascomycota</taxon>
        <taxon>Pezizomycotina</taxon>
        <taxon>Sordariomycetes</taxon>
        <taxon>Sordariomycetidae</taxon>
        <taxon>Sordariales</taxon>
        <taxon>Sordariaceae</taxon>
        <taxon>Pseudoneurospora</taxon>
    </lineage>
</organism>
<dbReference type="AlphaFoldDB" id="A0AAN6NWI1"/>
<name>A0AAN6NWI1_9PEZI</name>
<reference evidence="1" key="1">
    <citation type="journal article" date="2023" name="Mol. Phylogenet. Evol.">
        <title>Genome-scale phylogeny and comparative genomics of the fungal order Sordariales.</title>
        <authorList>
            <person name="Hensen N."/>
            <person name="Bonometti L."/>
            <person name="Westerberg I."/>
            <person name="Brannstrom I.O."/>
            <person name="Guillou S."/>
            <person name="Cros-Aarteil S."/>
            <person name="Calhoun S."/>
            <person name="Haridas S."/>
            <person name="Kuo A."/>
            <person name="Mondo S."/>
            <person name="Pangilinan J."/>
            <person name="Riley R."/>
            <person name="LaButti K."/>
            <person name="Andreopoulos B."/>
            <person name="Lipzen A."/>
            <person name="Chen C."/>
            <person name="Yan M."/>
            <person name="Daum C."/>
            <person name="Ng V."/>
            <person name="Clum A."/>
            <person name="Steindorff A."/>
            <person name="Ohm R.A."/>
            <person name="Martin F."/>
            <person name="Silar P."/>
            <person name="Natvig D.O."/>
            <person name="Lalanne C."/>
            <person name="Gautier V."/>
            <person name="Ament-Velasquez S.L."/>
            <person name="Kruys A."/>
            <person name="Hutchinson M.I."/>
            <person name="Powell A.J."/>
            <person name="Barry K."/>
            <person name="Miller A.N."/>
            <person name="Grigoriev I.V."/>
            <person name="Debuchy R."/>
            <person name="Gladieux P."/>
            <person name="Hiltunen Thoren M."/>
            <person name="Johannesson H."/>
        </authorList>
    </citation>
    <scope>NUCLEOTIDE SEQUENCE</scope>
    <source>
        <strain evidence="1">CBS 626.80</strain>
    </source>
</reference>
<sequence length="75" mass="8719">LQDAKRCLILLSTSTFLLSSSFFLLHHPFHYLSSLPLSCSSTHHPSYHHHSSYHRHPSYHHHPSYSLCDGHPLYL</sequence>
<evidence type="ECO:0000313" key="1">
    <source>
        <dbReference type="EMBL" id="KAK3951413.1"/>
    </source>
</evidence>
<keyword evidence="2" id="KW-1185">Reference proteome</keyword>
<comment type="caution">
    <text evidence="1">The sequence shown here is derived from an EMBL/GenBank/DDBJ whole genome shotgun (WGS) entry which is preliminary data.</text>
</comment>
<dbReference type="Proteomes" id="UP001303222">
    <property type="component" value="Unassembled WGS sequence"/>
</dbReference>
<protein>
    <submittedName>
        <fullName evidence="1">Uncharacterized protein</fullName>
    </submittedName>
</protein>
<gene>
    <name evidence="1" type="ORF">QBC32DRAFT_344028</name>
</gene>
<dbReference type="EMBL" id="MU859148">
    <property type="protein sequence ID" value="KAK3951413.1"/>
    <property type="molecule type" value="Genomic_DNA"/>
</dbReference>